<reference evidence="3 4" key="1">
    <citation type="submission" date="2017-09" db="EMBL/GenBank/DDBJ databases">
        <title>Depth-based differentiation of microbial function through sediment-hosted aquifers and enrichment of novel symbionts in the deep terrestrial subsurface.</title>
        <authorList>
            <person name="Probst A.J."/>
            <person name="Ladd B."/>
            <person name="Jarett J.K."/>
            <person name="Geller-Mcgrath D.E."/>
            <person name="Sieber C.M."/>
            <person name="Emerson J.B."/>
            <person name="Anantharaman K."/>
            <person name="Thomas B.C."/>
            <person name="Malmstrom R."/>
            <person name="Stieglmeier M."/>
            <person name="Klingl A."/>
            <person name="Woyke T."/>
            <person name="Ryan C.M."/>
            <person name="Banfield J.F."/>
        </authorList>
    </citation>
    <scope>NUCLEOTIDE SEQUENCE [LARGE SCALE GENOMIC DNA]</scope>
    <source>
        <strain evidence="3">CG22_combo_CG10-13_8_21_14_all_38_20</strain>
    </source>
</reference>
<dbReference type="GO" id="GO:0016491">
    <property type="term" value="F:oxidoreductase activity"/>
    <property type="evidence" value="ECO:0007669"/>
    <property type="project" value="UniProtKB-KW"/>
</dbReference>
<keyword evidence="1" id="KW-0560">Oxidoreductase</keyword>
<dbReference type="PANTHER" id="PTHR42845">
    <property type="entry name" value="COENZYME F420-REDUCING HYDROGENASE, GAMMA SUBUNIT"/>
    <property type="match status" value="1"/>
</dbReference>
<dbReference type="Proteomes" id="UP000231246">
    <property type="component" value="Unassembled WGS sequence"/>
</dbReference>
<dbReference type="EMBL" id="PCTA01000035">
    <property type="protein sequence ID" value="PIP61068.1"/>
    <property type="molecule type" value="Genomic_DNA"/>
</dbReference>
<name>A0A2H0BVS7_9BACT</name>
<accession>A0A2H0BVS7</accession>
<feature type="domain" description="NADH:ubiquinone oxidoreductase-like 20kDa subunit" evidence="2">
    <location>
        <begin position="34"/>
        <end position="166"/>
    </location>
</feature>
<protein>
    <recommendedName>
        <fullName evidence="2">NADH:ubiquinone oxidoreductase-like 20kDa subunit domain-containing protein</fullName>
    </recommendedName>
</protein>
<proteinExistence type="predicted"/>
<evidence type="ECO:0000313" key="3">
    <source>
        <dbReference type="EMBL" id="PIP61068.1"/>
    </source>
</evidence>
<dbReference type="Gene3D" id="3.40.50.700">
    <property type="entry name" value="NADH:ubiquinone oxidoreductase-like, 20kDa subunit"/>
    <property type="match status" value="1"/>
</dbReference>
<dbReference type="InterPro" id="IPR006137">
    <property type="entry name" value="NADH_UbQ_OxRdtase-like_20kDa"/>
</dbReference>
<dbReference type="Pfam" id="PF01058">
    <property type="entry name" value="Oxidored_q6"/>
    <property type="match status" value="1"/>
</dbReference>
<dbReference type="InterPro" id="IPR051349">
    <property type="entry name" value="Hydrogenase_assoc-protein"/>
</dbReference>
<evidence type="ECO:0000259" key="2">
    <source>
        <dbReference type="Pfam" id="PF01058"/>
    </source>
</evidence>
<dbReference type="AlphaFoldDB" id="A0A2H0BVS7"/>
<dbReference type="PANTHER" id="PTHR42845:SF1">
    <property type="entry name" value="HYDROGENASE SMALL SUBUNIT"/>
    <property type="match status" value="1"/>
</dbReference>
<evidence type="ECO:0000313" key="4">
    <source>
        <dbReference type="Proteomes" id="UP000231246"/>
    </source>
</evidence>
<gene>
    <name evidence="3" type="ORF">COW99_06125</name>
</gene>
<evidence type="ECO:0000256" key="1">
    <source>
        <dbReference type="ARBA" id="ARBA00023002"/>
    </source>
</evidence>
<organism evidence="3 4">
    <name type="scientific">Candidatus Roizmanbacteria bacterium CG22_combo_CG10-13_8_21_14_all_38_20</name>
    <dbReference type="NCBI Taxonomy" id="1974862"/>
    <lineage>
        <taxon>Bacteria</taxon>
        <taxon>Candidatus Roizmaniibacteriota</taxon>
    </lineage>
</organism>
<comment type="caution">
    <text evidence="3">The sequence shown here is derived from an EMBL/GenBank/DDBJ whole genome shotgun (WGS) entry which is preliminary data.</text>
</comment>
<dbReference type="SUPFAM" id="SSF56770">
    <property type="entry name" value="HydA/Nqo6-like"/>
    <property type="match status" value="1"/>
</dbReference>
<dbReference type="InterPro" id="IPR037024">
    <property type="entry name" value="NiFe_Hase_small_N_sf"/>
</dbReference>
<dbReference type="GO" id="GO:0051536">
    <property type="term" value="F:iron-sulfur cluster binding"/>
    <property type="evidence" value="ECO:0007669"/>
    <property type="project" value="InterPro"/>
</dbReference>
<sequence>MFPCDRIRDISILLSKMNKLDIGWFSFTCCEDSTIIFTELLNKHYETWNKVLNFKHVRVLKQQNEDGPFDVSFIEGAVSSDKQAVRVKEIRSKSKYIVAIGACGVMGMPSSQRNQFTDAQNAEIQFLLDRFNYNDKVLKIEDVIKVDFKVPGCPMNEKIFLQTIDQLISKIRLDLARSERSSL</sequence>